<feature type="non-terminal residue" evidence="2">
    <location>
        <position position="903"/>
    </location>
</feature>
<reference evidence="2 3" key="1">
    <citation type="submission" date="2024-05" db="EMBL/GenBank/DDBJ databases">
        <title>Genome sequencing and assembly of Indian major carp, Cirrhinus mrigala (Hamilton, 1822).</title>
        <authorList>
            <person name="Mohindra V."/>
            <person name="Chowdhury L.M."/>
            <person name="Lal K."/>
            <person name="Jena J.K."/>
        </authorList>
    </citation>
    <scope>NUCLEOTIDE SEQUENCE [LARGE SCALE GENOMIC DNA]</scope>
    <source>
        <strain evidence="2">CM1030</strain>
        <tissue evidence="2">Blood</tissue>
    </source>
</reference>
<keyword evidence="3" id="KW-1185">Reference proteome</keyword>
<comment type="caution">
    <text evidence="2">The sequence shown here is derived from an EMBL/GenBank/DDBJ whole genome shotgun (WGS) entry which is preliminary data.</text>
</comment>
<feature type="region of interest" description="Disordered" evidence="1">
    <location>
        <begin position="805"/>
        <end position="824"/>
    </location>
</feature>
<feature type="region of interest" description="Disordered" evidence="1">
    <location>
        <begin position="226"/>
        <end position="347"/>
    </location>
</feature>
<feature type="region of interest" description="Disordered" evidence="1">
    <location>
        <begin position="156"/>
        <end position="192"/>
    </location>
</feature>
<feature type="compositionally biased region" description="Acidic residues" evidence="1">
    <location>
        <begin position="426"/>
        <end position="435"/>
    </location>
</feature>
<dbReference type="Proteomes" id="UP001529510">
    <property type="component" value="Unassembled WGS sequence"/>
</dbReference>
<sequence>MEAAVTNGVHFIYLPFTAHCAGTISPIVPLTFNDPSQSMADKNANPFTSPPPLFDANPFLPLTQQNPFIQEIPSTAPLTPDVPSLFSSTQSQFAKDDFEYFAKDRLKSEEVNETTNSVTPPAVLMKTSNQEPSGALGGLMVLDTNYLTDLGQTASASTVETSKDATTDTPQVSGSDDNFMSSSSNKPDLAAHGVHGFPEFDLNSSEISLPENSSVEFSELNTLARPYPALSPHSKKEESADDTPLEEHPENKQNAKSDVPQPSVSEADPGDLPPSISLDPETLQRPEMLDFTKDIESVTIHEDPMPFFGDDSSGDTLEQSTVISDSLGGDQDHQSIEHSLSPQADIIQKTSGFNVQSGQSSLVSTALPVKNGEKTDAVMDTMLQNESGNGLLEDVGSKGTGDFVPENLVDGPSFPVLSNSTMSNDMQEDEQEDSELPTSPFKKEYLVTQLSTISEEEETTHSNEPTLPIGHLQPTTGIGENASDPNSVLSPASVLLHSLYKSADSDQYLTCVSQQDFPVSPSLELTQEVKPRHDLSEEDISKFESFPNHIPNVVPQDDTSVKDLPEMGFKQDQVIAENNPFFEALPKQESPLDVLPNKSLIDLSSETQAFTPKPALSPSSENMMKSDFDEAVLQSKPSGDVEKYDFPEETSPVVVTSEMIAELEAQLAPFDTDTSLTDDGKTCRKDGSFDIKSLGIVSEDNLHLVQLTDSNAFASDRSSEQTSSITQDLVITNSDLKNIFAPQPTEMDLFSTSKGLVANPESAEIHNDLKSTESLDVNTDFWTTSAVQHSMTPDLFPVNWPSLPQPSAPSPFDQPTLASRHDHSHNFTSSLFDLSPVASSTPHVAVDTNALPQPFPFPTLTPTTVNSLPRPKPAAPLPTMQAVNSTAYNPFLQEKTQTSDHTS</sequence>
<name>A0ABD0PV38_CIRMR</name>
<feature type="compositionally biased region" description="Polar residues" evidence="1">
    <location>
        <begin position="314"/>
        <end position="324"/>
    </location>
</feature>
<accession>A0ABD0PV38</accession>
<dbReference type="AlphaFoldDB" id="A0ABD0PV38"/>
<organism evidence="2 3">
    <name type="scientific">Cirrhinus mrigala</name>
    <name type="common">Mrigala</name>
    <dbReference type="NCBI Taxonomy" id="683832"/>
    <lineage>
        <taxon>Eukaryota</taxon>
        <taxon>Metazoa</taxon>
        <taxon>Chordata</taxon>
        <taxon>Craniata</taxon>
        <taxon>Vertebrata</taxon>
        <taxon>Euteleostomi</taxon>
        <taxon>Actinopterygii</taxon>
        <taxon>Neopterygii</taxon>
        <taxon>Teleostei</taxon>
        <taxon>Ostariophysi</taxon>
        <taxon>Cypriniformes</taxon>
        <taxon>Cyprinidae</taxon>
        <taxon>Labeoninae</taxon>
        <taxon>Labeonini</taxon>
        <taxon>Cirrhinus</taxon>
    </lineage>
</organism>
<evidence type="ECO:0000313" key="2">
    <source>
        <dbReference type="EMBL" id="KAL0177671.1"/>
    </source>
</evidence>
<feature type="region of interest" description="Disordered" evidence="1">
    <location>
        <begin position="388"/>
        <end position="489"/>
    </location>
</feature>
<feature type="compositionally biased region" description="Basic and acidic residues" evidence="1">
    <location>
        <begin position="245"/>
        <end position="255"/>
    </location>
</feature>
<dbReference type="EMBL" id="JAMKFB020000013">
    <property type="protein sequence ID" value="KAL0177671.1"/>
    <property type="molecule type" value="Genomic_DNA"/>
</dbReference>
<evidence type="ECO:0000256" key="1">
    <source>
        <dbReference type="SAM" id="MobiDB-lite"/>
    </source>
</evidence>
<evidence type="ECO:0000313" key="3">
    <source>
        <dbReference type="Proteomes" id="UP001529510"/>
    </source>
</evidence>
<protein>
    <submittedName>
        <fullName evidence="2">Uncharacterized protein</fullName>
    </submittedName>
</protein>
<feature type="compositionally biased region" description="Polar residues" evidence="1">
    <location>
        <begin position="337"/>
        <end position="347"/>
    </location>
</feature>
<feature type="compositionally biased region" description="Polar residues" evidence="1">
    <location>
        <begin position="416"/>
        <end position="425"/>
    </location>
</feature>
<feature type="compositionally biased region" description="Basic and acidic residues" evidence="1">
    <location>
        <begin position="282"/>
        <end position="304"/>
    </location>
</feature>
<feature type="compositionally biased region" description="Polar residues" evidence="1">
    <location>
        <begin position="473"/>
        <end position="489"/>
    </location>
</feature>
<feature type="compositionally biased region" description="Low complexity" evidence="1">
    <location>
        <begin position="173"/>
        <end position="185"/>
    </location>
</feature>
<proteinExistence type="predicted"/>
<gene>
    <name evidence="2" type="ORF">M9458_026565</name>
</gene>